<dbReference type="SMART" id="SM00320">
    <property type="entry name" value="WD40"/>
    <property type="match status" value="7"/>
</dbReference>
<dbReference type="InterPro" id="IPR001680">
    <property type="entry name" value="WD40_rpt"/>
</dbReference>
<organism evidence="4 5">
    <name type="scientific">Effrenium voratum</name>
    <dbReference type="NCBI Taxonomy" id="2562239"/>
    <lineage>
        <taxon>Eukaryota</taxon>
        <taxon>Sar</taxon>
        <taxon>Alveolata</taxon>
        <taxon>Dinophyceae</taxon>
        <taxon>Suessiales</taxon>
        <taxon>Symbiodiniaceae</taxon>
        <taxon>Effrenium</taxon>
    </lineage>
</organism>
<evidence type="ECO:0000313" key="5">
    <source>
        <dbReference type="Proteomes" id="UP001178507"/>
    </source>
</evidence>
<feature type="repeat" description="WD" evidence="3">
    <location>
        <begin position="322"/>
        <end position="354"/>
    </location>
</feature>
<sequence>MAESRSRSPRRHPERRVRCLALSGEVLAEVELEPPAAVADLRAAVRESTDIDVGQSLRFLVGASELKDEDKVPSEVTALISSKDWVITGCSDGSAATWDATTGEYCQSLFGHDLSIISVALSPDSSSIATASSDCTVRLWSVRRQAWRLTLRGHRSCVLCVNFSGDGNFLVSASSDKTARVWSAGSFGECISVLRGHRKDVSWAAFSPDDSCIVTGSDDRTVVLWDAATLARRYTLAHSRRINCVTFSGDGARLAIACRSTEVVVWKVYAMSEVQEEHHLRHPADVFAACWNPKVLHQLAAAAADGRVIIWDAAAGVRVACLEGHRGKVLGLNFSPGGQLLATASADRTAKLWSCDTFRRCVANFRGPKLLFSPS</sequence>
<keyword evidence="2" id="KW-0677">Repeat</keyword>
<accession>A0AA36HU94</accession>
<dbReference type="CDD" id="cd00200">
    <property type="entry name" value="WD40"/>
    <property type="match status" value="1"/>
</dbReference>
<dbReference type="Proteomes" id="UP001178507">
    <property type="component" value="Unassembled WGS sequence"/>
</dbReference>
<dbReference type="Gene3D" id="2.130.10.10">
    <property type="entry name" value="YVTN repeat-like/Quinoprotein amine dehydrogenase"/>
    <property type="match status" value="2"/>
</dbReference>
<dbReference type="PANTHER" id="PTHR19848:SF8">
    <property type="entry name" value="F-BOX AND WD REPEAT DOMAIN CONTAINING 7"/>
    <property type="match status" value="1"/>
</dbReference>
<feature type="repeat" description="WD" evidence="3">
    <location>
        <begin position="194"/>
        <end position="235"/>
    </location>
</feature>
<feature type="repeat" description="WD" evidence="3">
    <location>
        <begin position="151"/>
        <end position="183"/>
    </location>
</feature>
<dbReference type="AlphaFoldDB" id="A0AA36HU94"/>
<dbReference type="Pfam" id="PF00400">
    <property type="entry name" value="WD40"/>
    <property type="match status" value="6"/>
</dbReference>
<evidence type="ECO:0000313" key="4">
    <source>
        <dbReference type="EMBL" id="CAJ1374328.1"/>
    </source>
</evidence>
<evidence type="ECO:0000256" key="1">
    <source>
        <dbReference type="ARBA" id="ARBA00022574"/>
    </source>
</evidence>
<dbReference type="InterPro" id="IPR020472">
    <property type="entry name" value="WD40_PAC1"/>
</dbReference>
<dbReference type="PROSITE" id="PS50294">
    <property type="entry name" value="WD_REPEATS_REGION"/>
    <property type="match status" value="4"/>
</dbReference>
<dbReference type="InterPro" id="IPR015943">
    <property type="entry name" value="WD40/YVTN_repeat-like_dom_sf"/>
</dbReference>
<protein>
    <submittedName>
        <fullName evidence="4">Uncharacterized protein</fullName>
    </submittedName>
</protein>
<keyword evidence="1 3" id="KW-0853">WD repeat</keyword>
<evidence type="ECO:0000256" key="2">
    <source>
        <dbReference type="ARBA" id="ARBA00022737"/>
    </source>
</evidence>
<name>A0AA36HU94_9DINO</name>
<dbReference type="EMBL" id="CAUJNA010000245">
    <property type="protein sequence ID" value="CAJ1374328.1"/>
    <property type="molecule type" value="Genomic_DNA"/>
</dbReference>
<dbReference type="SUPFAM" id="SSF50978">
    <property type="entry name" value="WD40 repeat-like"/>
    <property type="match status" value="1"/>
</dbReference>
<dbReference type="InterPro" id="IPR036322">
    <property type="entry name" value="WD40_repeat_dom_sf"/>
</dbReference>
<dbReference type="PROSITE" id="PS50082">
    <property type="entry name" value="WD_REPEATS_2"/>
    <property type="match status" value="5"/>
</dbReference>
<dbReference type="PANTHER" id="PTHR19848">
    <property type="entry name" value="WD40 REPEAT PROTEIN"/>
    <property type="match status" value="1"/>
</dbReference>
<proteinExistence type="predicted"/>
<comment type="caution">
    <text evidence="4">The sequence shown here is derived from an EMBL/GenBank/DDBJ whole genome shotgun (WGS) entry which is preliminary data.</text>
</comment>
<gene>
    <name evidence="4" type="ORF">EVOR1521_LOCUS3904</name>
</gene>
<dbReference type="PRINTS" id="PR00320">
    <property type="entry name" value="GPROTEINBRPT"/>
</dbReference>
<feature type="repeat" description="WD" evidence="3">
    <location>
        <begin position="235"/>
        <end position="276"/>
    </location>
</feature>
<keyword evidence="5" id="KW-1185">Reference proteome</keyword>
<feature type="repeat" description="WD" evidence="3">
    <location>
        <begin position="109"/>
        <end position="143"/>
    </location>
</feature>
<reference evidence="4" key="1">
    <citation type="submission" date="2023-08" db="EMBL/GenBank/DDBJ databases">
        <authorList>
            <person name="Chen Y."/>
            <person name="Shah S."/>
            <person name="Dougan E. K."/>
            <person name="Thang M."/>
            <person name="Chan C."/>
        </authorList>
    </citation>
    <scope>NUCLEOTIDE SEQUENCE</scope>
</reference>
<evidence type="ECO:0000256" key="3">
    <source>
        <dbReference type="PROSITE-ProRule" id="PRU00221"/>
    </source>
</evidence>